<dbReference type="InterPro" id="IPR004697">
    <property type="entry name" value="AbgT"/>
</dbReference>
<accession>A0AAT9LEL3</accession>
<feature type="compositionally biased region" description="Polar residues" evidence="1">
    <location>
        <begin position="95"/>
        <end position="104"/>
    </location>
</feature>
<dbReference type="AlphaFoldDB" id="A0AAT9LEL3"/>
<proteinExistence type="predicted"/>
<evidence type="ECO:0000313" key="2">
    <source>
        <dbReference type="EMBL" id="QUL99590.1"/>
    </source>
</evidence>
<dbReference type="GO" id="GO:1902604">
    <property type="term" value="P:p-aminobenzoyl-glutamate transmembrane transport"/>
    <property type="evidence" value="ECO:0007669"/>
    <property type="project" value="InterPro"/>
</dbReference>
<evidence type="ECO:0000256" key="1">
    <source>
        <dbReference type="SAM" id="MobiDB-lite"/>
    </source>
</evidence>
<dbReference type="EMBL" id="CP062796">
    <property type="protein sequence ID" value="QUL99590.1"/>
    <property type="molecule type" value="Genomic_DNA"/>
</dbReference>
<organism evidence="2">
    <name type="scientific">Candidatus Fermentithermobacillus carboniphilus</name>
    <dbReference type="NCBI Taxonomy" id="3085328"/>
    <lineage>
        <taxon>Bacteria</taxon>
        <taxon>Bacillati</taxon>
        <taxon>Bacillota</taxon>
        <taxon>Candidatus Fermentithermobacillia</taxon>
        <taxon>Candidatus Fermentithermobacillales</taxon>
        <taxon>Candidatus Fermentithermobacillaceae</taxon>
        <taxon>Candidatus Fermentithermobacillus</taxon>
    </lineage>
</organism>
<protein>
    <submittedName>
        <fullName evidence="2">AbgT family transporter</fullName>
    </submittedName>
</protein>
<reference evidence="2" key="2">
    <citation type="journal article" date="2023" name="Biology">
        <title>Prokaryotic Life Associated with Coal-Fire Gas Vents Revealed by Metagenomics.</title>
        <authorList>
            <person name="Kadnikov V.V."/>
            <person name="Mardanov A.V."/>
            <person name="Beletsky A.V."/>
            <person name="Karnachuk O.V."/>
            <person name="Ravin N.V."/>
        </authorList>
    </citation>
    <scope>NUCLEOTIDE SEQUENCE</scope>
    <source>
        <strain evidence="2">Bu02</strain>
    </source>
</reference>
<dbReference type="Pfam" id="PF03806">
    <property type="entry name" value="ABG_transport"/>
    <property type="match status" value="1"/>
</dbReference>
<feature type="region of interest" description="Disordered" evidence="1">
    <location>
        <begin position="65"/>
        <end position="104"/>
    </location>
</feature>
<dbReference type="KEGG" id="fcz:IMF26_05250"/>
<name>A0AAT9LEL3_9FIRM</name>
<gene>
    <name evidence="2" type="ORF">IMF26_05250</name>
</gene>
<reference evidence="2" key="1">
    <citation type="submission" date="2020-10" db="EMBL/GenBank/DDBJ databases">
        <authorList>
            <person name="Kadnikov V."/>
            <person name="Beletsky A.V."/>
            <person name="Mardanov A.V."/>
            <person name="Karnachuk O.V."/>
            <person name="Ravin N.V."/>
        </authorList>
    </citation>
    <scope>NUCLEOTIDE SEQUENCE</scope>
    <source>
        <strain evidence="2">Bu02</strain>
    </source>
</reference>
<sequence>MDLPSRGRARTSFSISDACGAREFQPLYQFESYFPAVLKMARKYDEKIGVGAIISSMIPYSVARGLGTPAPSLDGPETAFGSRAPKRPQGRRGLTSPTELRQGP</sequence>
<dbReference type="GO" id="GO:0015558">
    <property type="term" value="F:secondary active p-aminobenzoyl-glutamate transmembrane transporter activity"/>
    <property type="evidence" value="ECO:0007669"/>
    <property type="project" value="InterPro"/>
</dbReference>